<dbReference type="NCBIfam" id="TIGR03162">
    <property type="entry name" value="ribazole_cobC"/>
    <property type="match status" value="1"/>
</dbReference>
<dbReference type="EMBL" id="FUZU01000001">
    <property type="protein sequence ID" value="SKC41589.1"/>
    <property type="molecule type" value="Genomic_DNA"/>
</dbReference>
<dbReference type="Gene3D" id="3.40.50.1240">
    <property type="entry name" value="Phosphoglycerate mutase-like"/>
    <property type="match status" value="1"/>
</dbReference>
<dbReference type="STRING" id="688867.SAMN05660236_0301"/>
<dbReference type="SMART" id="SM00855">
    <property type="entry name" value="PGAM"/>
    <property type="match status" value="1"/>
</dbReference>
<accession>A0A1T5IQZ3</accession>
<evidence type="ECO:0000256" key="1">
    <source>
        <dbReference type="NCBIfam" id="TIGR03162"/>
    </source>
</evidence>
<dbReference type="GO" id="GO:0009236">
    <property type="term" value="P:cobalamin biosynthetic process"/>
    <property type="evidence" value="ECO:0007669"/>
    <property type="project" value="UniProtKB-UniRule"/>
</dbReference>
<dbReference type="EC" id="3.1.3.73" evidence="1"/>
<dbReference type="InterPro" id="IPR050275">
    <property type="entry name" value="PGM_Phosphatase"/>
</dbReference>
<sequence>MEIYVIRHTTPDVAKGVCYGHSDIPVTHAFEEEVRSILSKIPQHIQIIYTSPLERCARLAAAIAAQSNVHIITDDRLKELNFGDWEMQRWDTIEQTALMRWMDNYEEECCPNGESYLQLVSRVKNFLEAIATSDHQTIAVVTHGGVIKSMKALIDKISLKDAMAYQSAYGEIIRFQV</sequence>
<name>A0A1T5IQZ3_9BACT</name>
<dbReference type="PANTHER" id="PTHR48100:SF59">
    <property type="entry name" value="ADENOSYLCOBALAMIN_ALPHA-RIBAZOLE PHOSPHATASE"/>
    <property type="match status" value="1"/>
</dbReference>
<keyword evidence="3" id="KW-1185">Reference proteome</keyword>
<dbReference type="OrthoDB" id="9782128at2"/>
<dbReference type="RefSeq" id="WP_079684941.1">
    <property type="nucleotide sequence ID" value="NZ_FUZU01000001.1"/>
</dbReference>
<organism evidence="2 3">
    <name type="scientific">Ohtaekwangia koreensis</name>
    <dbReference type="NCBI Taxonomy" id="688867"/>
    <lineage>
        <taxon>Bacteria</taxon>
        <taxon>Pseudomonadati</taxon>
        <taxon>Bacteroidota</taxon>
        <taxon>Cytophagia</taxon>
        <taxon>Cytophagales</taxon>
        <taxon>Fulvivirgaceae</taxon>
        <taxon>Ohtaekwangia</taxon>
    </lineage>
</organism>
<dbReference type="InterPro" id="IPR029033">
    <property type="entry name" value="His_PPase_superfam"/>
</dbReference>
<dbReference type="Pfam" id="PF00300">
    <property type="entry name" value="His_Phos_1"/>
    <property type="match status" value="1"/>
</dbReference>
<dbReference type="AlphaFoldDB" id="A0A1T5IQZ3"/>
<evidence type="ECO:0000313" key="2">
    <source>
        <dbReference type="EMBL" id="SKC41589.1"/>
    </source>
</evidence>
<reference evidence="2 3" key="1">
    <citation type="submission" date="2017-02" db="EMBL/GenBank/DDBJ databases">
        <authorList>
            <person name="Peterson S.W."/>
        </authorList>
    </citation>
    <scope>NUCLEOTIDE SEQUENCE [LARGE SCALE GENOMIC DNA]</scope>
    <source>
        <strain evidence="2 3">DSM 25262</strain>
    </source>
</reference>
<protein>
    <recommendedName>
        <fullName evidence="1">Alpha-ribazole phosphatase</fullName>
        <ecNumber evidence="1">3.1.3.73</ecNumber>
    </recommendedName>
</protein>
<dbReference type="Proteomes" id="UP000190961">
    <property type="component" value="Unassembled WGS sequence"/>
</dbReference>
<dbReference type="InterPro" id="IPR013078">
    <property type="entry name" value="His_Pase_superF_clade-1"/>
</dbReference>
<dbReference type="GO" id="GO:0005737">
    <property type="term" value="C:cytoplasm"/>
    <property type="evidence" value="ECO:0007669"/>
    <property type="project" value="TreeGrafter"/>
</dbReference>
<dbReference type="PANTHER" id="PTHR48100">
    <property type="entry name" value="BROAD-SPECIFICITY PHOSPHATASE YOR283W-RELATED"/>
    <property type="match status" value="1"/>
</dbReference>
<gene>
    <name evidence="2" type="ORF">SAMN05660236_0301</name>
</gene>
<dbReference type="SUPFAM" id="SSF53254">
    <property type="entry name" value="Phosphoglycerate mutase-like"/>
    <property type="match status" value="1"/>
</dbReference>
<dbReference type="CDD" id="cd07067">
    <property type="entry name" value="HP_PGM_like"/>
    <property type="match status" value="1"/>
</dbReference>
<dbReference type="InterPro" id="IPR017578">
    <property type="entry name" value="Ribazole_CobC"/>
</dbReference>
<proteinExistence type="predicted"/>
<evidence type="ECO:0000313" key="3">
    <source>
        <dbReference type="Proteomes" id="UP000190961"/>
    </source>
</evidence>
<dbReference type="GO" id="GO:0043755">
    <property type="term" value="F:alpha-ribazole phosphatase activity"/>
    <property type="evidence" value="ECO:0007669"/>
    <property type="project" value="UniProtKB-UniRule"/>
</dbReference>